<accession>A0A1Q5PJB5</accession>
<feature type="domain" description="DUF3071" evidence="2">
    <location>
        <begin position="1"/>
        <end position="166"/>
    </location>
</feature>
<dbReference type="Proteomes" id="UP000186785">
    <property type="component" value="Unassembled WGS sequence"/>
</dbReference>
<dbReference type="InterPro" id="IPR047682">
    <property type="entry name" value="SepH-like"/>
</dbReference>
<sequence>MQELELLGLHSDNQHLVLTDPQGARYMLPLTDQLRALAKTSVTVALPEPETSSASLRPREIQTLIRAGLTPAELAATYGLEEASVKQFESAVLSERQFIAGRAKKTAIAMEAGAPTLEEICTDRLATRGVNINDLKWDATRASNEPWVIHLYFSQAANELTATWQYDSHRSELSALDEEARWLTEGATLPAPLFNGHPRYELTPEDPASFPPAPPAQSDSKSASDVSLPSSAGGASTSASQSEMEETRIVSLLERLNAARGTRQEVPVGDEEGIAQAEAEVDELIRNGRLHLQEVASLDSEKDQSESRQLFDSVLLGADASKPETVKAGAAKQAENKEAETSQEATSENSETAEDKLTEADPVLPGFEAPADAGASNKPKEPAKKTKKGRRSVPGWDEIILGTKTD</sequence>
<proteinExistence type="predicted"/>
<dbReference type="Pfam" id="PF11268">
    <property type="entry name" value="DUF3071"/>
    <property type="match status" value="1"/>
</dbReference>
<protein>
    <recommendedName>
        <fullName evidence="2">DUF3071 domain-containing protein</fullName>
    </recommendedName>
</protein>
<dbReference type="STRING" id="1921764.BSR28_04470"/>
<dbReference type="NCBIfam" id="NF040712">
    <property type="entry name" value="SepH"/>
    <property type="match status" value="1"/>
</dbReference>
<evidence type="ECO:0000259" key="2">
    <source>
        <dbReference type="Pfam" id="PF11268"/>
    </source>
</evidence>
<feature type="region of interest" description="Disordered" evidence="1">
    <location>
        <begin position="316"/>
        <end position="406"/>
    </location>
</feature>
<dbReference type="RefSeq" id="WP_073709849.1">
    <property type="nucleotide sequence ID" value="NZ_MQSV01000007.1"/>
</dbReference>
<dbReference type="EMBL" id="MQSV01000007">
    <property type="protein sequence ID" value="OKL45982.1"/>
    <property type="molecule type" value="Genomic_DNA"/>
</dbReference>
<comment type="caution">
    <text evidence="3">The sequence shown here is derived from an EMBL/GenBank/DDBJ whole genome shotgun (WGS) entry which is preliminary data.</text>
</comment>
<evidence type="ECO:0000313" key="3">
    <source>
        <dbReference type="EMBL" id="OKL45982.1"/>
    </source>
</evidence>
<feature type="compositionally biased region" description="Low complexity" evidence="1">
    <location>
        <begin position="230"/>
        <end position="242"/>
    </location>
</feature>
<feature type="region of interest" description="Disordered" evidence="1">
    <location>
        <begin position="194"/>
        <end position="246"/>
    </location>
</feature>
<evidence type="ECO:0000313" key="4">
    <source>
        <dbReference type="Proteomes" id="UP000186785"/>
    </source>
</evidence>
<dbReference type="AlphaFoldDB" id="A0A1Q5PJB5"/>
<gene>
    <name evidence="3" type="ORF">BSR29_08355</name>
</gene>
<name>A0A1Q5PJB5_9ACTO</name>
<organism evidence="3 4">
    <name type="scientific">Boudabousia liubingyangii</name>
    <dbReference type="NCBI Taxonomy" id="1921764"/>
    <lineage>
        <taxon>Bacteria</taxon>
        <taxon>Bacillati</taxon>
        <taxon>Actinomycetota</taxon>
        <taxon>Actinomycetes</taxon>
        <taxon>Actinomycetales</taxon>
        <taxon>Actinomycetaceae</taxon>
        <taxon>Boudabousia</taxon>
    </lineage>
</organism>
<dbReference type="InterPro" id="IPR021421">
    <property type="entry name" value="DUF3071"/>
</dbReference>
<reference evidence="3 4" key="1">
    <citation type="submission" date="2016-11" db="EMBL/GenBank/DDBJ databases">
        <title>Actinomyces gypaetusis sp. nov. isolated from the vulture Gypaetus barbatus in Qinghai Tibet Plateau China.</title>
        <authorList>
            <person name="Meng X."/>
        </authorList>
    </citation>
    <scope>NUCLEOTIDE SEQUENCE [LARGE SCALE GENOMIC DNA]</scope>
    <source>
        <strain evidence="3 4">VUL4_2</strain>
    </source>
</reference>
<evidence type="ECO:0000256" key="1">
    <source>
        <dbReference type="SAM" id="MobiDB-lite"/>
    </source>
</evidence>
<keyword evidence="4" id="KW-1185">Reference proteome</keyword>